<feature type="compositionally biased region" description="Basic and acidic residues" evidence="1">
    <location>
        <begin position="164"/>
        <end position="174"/>
    </location>
</feature>
<reference evidence="2 3" key="1">
    <citation type="journal article" date="2023" name="Int. J. Syst. Evol. Microbiol.">
        <title>Arthrobacter vasquezii sp. nov., isolated from a soil sample from Union Glacier, Antarctica.</title>
        <authorList>
            <person name="Valenzuela-Ibaceta F."/>
            <person name="Carrasco V."/>
            <person name="Lagos-Moraga S."/>
            <person name="Dietz-Vargas C."/>
            <person name="Navarro C.A."/>
            <person name="Perez-Donoso J.M."/>
        </authorList>
    </citation>
    <scope>NUCLEOTIDE SEQUENCE [LARGE SCALE GENOMIC DNA]</scope>
    <source>
        <strain evidence="2 3">EH-1B-1</strain>
    </source>
</reference>
<feature type="region of interest" description="Disordered" evidence="1">
    <location>
        <begin position="132"/>
        <end position="258"/>
    </location>
</feature>
<gene>
    <name evidence="2" type="ORF">P4U43_08060</name>
</gene>
<feature type="compositionally biased region" description="Basic and acidic residues" evidence="1">
    <location>
        <begin position="181"/>
        <end position="196"/>
    </location>
</feature>
<organism evidence="2 3">
    <name type="scientific">Arthrobacter vasquezii</name>
    <dbReference type="NCBI Taxonomy" id="2977629"/>
    <lineage>
        <taxon>Bacteria</taxon>
        <taxon>Bacillati</taxon>
        <taxon>Actinomycetota</taxon>
        <taxon>Actinomycetes</taxon>
        <taxon>Micrococcales</taxon>
        <taxon>Micrococcaceae</taxon>
        <taxon>Arthrobacter</taxon>
    </lineage>
</organism>
<evidence type="ECO:0008006" key="4">
    <source>
        <dbReference type="Google" id="ProtNLM"/>
    </source>
</evidence>
<dbReference type="EMBL" id="JAROKN010000015">
    <property type="protein sequence ID" value="MDF9277741.1"/>
    <property type="molecule type" value="Genomic_DNA"/>
</dbReference>
<keyword evidence="3" id="KW-1185">Reference proteome</keyword>
<name>A0ABT6CVD8_9MICC</name>
<feature type="compositionally biased region" description="Basic and acidic residues" evidence="1">
    <location>
        <begin position="136"/>
        <end position="154"/>
    </location>
</feature>
<sequence length="258" mass="28736">MSESDGVDEAIEGLSRTGIAVAARLGEQLARMREQSLREQQAADEQRARELQVRYESQRKAAQAQLAPTAEDRWWDQARPQDIERVHETATAWKQFDPAAQEAAERIRREVKERYGVDADNPGAHDRAVSEALAQAERDRAEADRQRSAGERNGAEAAAVIGASEREDRNRETAVESENNAAREAEPLYDSEERRQSFAASLDGKADSETIRARILADRDQATPPSAAVEGEPRKVRNPAKRGAGTVRQQKVRAERSR</sequence>
<dbReference type="Proteomes" id="UP001220456">
    <property type="component" value="Unassembled WGS sequence"/>
</dbReference>
<dbReference type="RefSeq" id="WP_277358263.1">
    <property type="nucleotide sequence ID" value="NZ_JAROKN010000015.1"/>
</dbReference>
<evidence type="ECO:0000256" key="1">
    <source>
        <dbReference type="SAM" id="MobiDB-lite"/>
    </source>
</evidence>
<evidence type="ECO:0000313" key="3">
    <source>
        <dbReference type="Proteomes" id="UP001220456"/>
    </source>
</evidence>
<evidence type="ECO:0000313" key="2">
    <source>
        <dbReference type="EMBL" id="MDF9277741.1"/>
    </source>
</evidence>
<feature type="compositionally biased region" description="Basic and acidic residues" evidence="1">
    <location>
        <begin position="204"/>
        <end position="221"/>
    </location>
</feature>
<protein>
    <recommendedName>
        <fullName evidence="4">Colicin import membrane protein</fullName>
    </recommendedName>
</protein>
<proteinExistence type="predicted"/>
<comment type="caution">
    <text evidence="2">The sequence shown here is derived from an EMBL/GenBank/DDBJ whole genome shotgun (WGS) entry which is preliminary data.</text>
</comment>
<accession>A0ABT6CVD8</accession>